<dbReference type="GO" id="GO:0006508">
    <property type="term" value="P:proteolysis"/>
    <property type="evidence" value="ECO:0007669"/>
    <property type="project" value="InterPro"/>
</dbReference>
<dbReference type="AlphaFoldDB" id="V5GNK4"/>
<proteinExistence type="evidence at transcript level"/>
<dbReference type="SUPFAM" id="SSF53474">
    <property type="entry name" value="alpha/beta-Hydrolases"/>
    <property type="match status" value="1"/>
</dbReference>
<dbReference type="InterPro" id="IPR029058">
    <property type="entry name" value="AB_hydrolase_fold"/>
</dbReference>
<feature type="chain" id="PRO_5004734253" evidence="3">
    <location>
        <begin position="23"/>
        <end position="161"/>
    </location>
</feature>
<protein>
    <submittedName>
        <fullName evidence="4">Putative serine carboxypeptidase</fullName>
    </submittedName>
</protein>
<evidence type="ECO:0000256" key="2">
    <source>
        <dbReference type="SAM" id="MobiDB-lite"/>
    </source>
</evidence>
<evidence type="ECO:0000256" key="1">
    <source>
        <dbReference type="ARBA" id="ARBA00009431"/>
    </source>
</evidence>
<dbReference type="EMBL" id="GANP01012538">
    <property type="protein sequence ID" value="JAB71930.1"/>
    <property type="molecule type" value="mRNA"/>
</dbReference>
<keyword evidence="4" id="KW-0378">Hydrolase</keyword>
<reference evidence="4" key="1">
    <citation type="journal article" date="2015" name="Sci. Rep.">
        <title>Tissue- and time-dependent transcription in Ixodes ricinus salivary glands and midguts when blood feeding on the vertebrate host.</title>
        <authorList>
            <person name="Kotsyfakis M."/>
            <person name="Schwarz A."/>
            <person name="Erhart J."/>
            <person name="Ribeiro J.M."/>
        </authorList>
    </citation>
    <scope>NUCLEOTIDE SEQUENCE</scope>
    <source>
        <tissue evidence="4">Salivary gland and midgut</tissue>
    </source>
</reference>
<keyword evidence="4" id="KW-0121">Carboxypeptidase</keyword>
<dbReference type="Gene3D" id="3.40.50.1820">
    <property type="entry name" value="alpha/beta hydrolase"/>
    <property type="match status" value="1"/>
</dbReference>
<evidence type="ECO:0000313" key="4">
    <source>
        <dbReference type="EMBL" id="JAB71930.1"/>
    </source>
</evidence>
<comment type="similarity">
    <text evidence="1">Belongs to the peptidase S10 family.</text>
</comment>
<dbReference type="GO" id="GO:0004185">
    <property type="term" value="F:serine-type carboxypeptidase activity"/>
    <property type="evidence" value="ECO:0007669"/>
    <property type="project" value="InterPro"/>
</dbReference>
<feature type="compositionally biased region" description="Basic residues" evidence="2">
    <location>
        <begin position="140"/>
        <end position="161"/>
    </location>
</feature>
<evidence type="ECO:0000256" key="3">
    <source>
        <dbReference type="SAM" id="SignalP"/>
    </source>
</evidence>
<keyword evidence="4" id="KW-0645">Protease</keyword>
<sequence length="161" mass="18185">MKFLRLVTVVFALLATICVVKPDADGNGAPSRETASTGMFFSPYLNTSIHEAVNKSKVKIFKEIANVDAYSGYISLSTQSHLFFLLTKAPKKKRDSAPLLLWLYGGPGKSSMWAQFLENGPVGIERDRRSLQEKRNPSRACKRHLPRSTSRRRTQHNQKLY</sequence>
<name>V5GNK4_IXORI</name>
<dbReference type="InterPro" id="IPR001563">
    <property type="entry name" value="Peptidase_S10"/>
</dbReference>
<accession>V5GNK4</accession>
<feature type="region of interest" description="Disordered" evidence="2">
    <location>
        <begin position="128"/>
        <end position="161"/>
    </location>
</feature>
<feature type="signal peptide" evidence="3">
    <location>
        <begin position="1"/>
        <end position="22"/>
    </location>
</feature>
<organism evidence="4">
    <name type="scientific">Ixodes ricinus</name>
    <name type="common">Common tick</name>
    <name type="synonym">Acarus ricinus</name>
    <dbReference type="NCBI Taxonomy" id="34613"/>
    <lineage>
        <taxon>Eukaryota</taxon>
        <taxon>Metazoa</taxon>
        <taxon>Ecdysozoa</taxon>
        <taxon>Arthropoda</taxon>
        <taxon>Chelicerata</taxon>
        <taxon>Arachnida</taxon>
        <taxon>Acari</taxon>
        <taxon>Parasitiformes</taxon>
        <taxon>Ixodida</taxon>
        <taxon>Ixodoidea</taxon>
        <taxon>Ixodidae</taxon>
        <taxon>Ixodinae</taxon>
        <taxon>Ixodes</taxon>
    </lineage>
</organism>
<dbReference type="Pfam" id="PF00450">
    <property type="entry name" value="Peptidase_S10"/>
    <property type="match status" value="1"/>
</dbReference>
<keyword evidence="3" id="KW-0732">Signal</keyword>